<dbReference type="Proteomes" id="UP000679749">
    <property type="component" value="Unassembled WGS sequence"/>
</dbReference>
<dbReference type="AlphaFoldDB" id="A0A942YRW8"/>
<dbReference type="Pfam" id="PF13556">
    <property type="entry name" value="HTH_30"/>
    <property type="match status" value="1"/>
</dbReference>
<dbReference type="RefSeq" id="WP_213115802.1">
    <property type="nucleotide sequence ID" value="NZ_JAGYPF010000001.1"/>
</dbReference>
<gene>
    <name evidence="3" type="ORF">KHA99_02245</name>
</gene>
<dbReference type="Pfam" id="PF07905">
    <property type="entry name" value="PucR"/>
    <property type="match status" value="1"/>
</dbReference>
<evidence type="ECO:0000259" key="1">
    <source>
        <dbReference type="Pfam" id="PF07905"/>
    </source>
</evidence>
<dbReference type="PANTHER" id="PTHR33744">
    <property type="entry name" value="CARBOHYDRATE DIACID REGULATOR"/>
    <property type="match status" value="1"/>
</dbReference>
<dbReference type="InterPro" id="IPR042070">
    <property type="entry name" value="PucR_C-HTH_sf"/>
</dbReference>
<reference evidence="3" key="1">
    <citation type="submission" date="2021-05" db="EMBL/GenBank/DDBJ databases">
        <title>Novel Bacillus species.</title>
        <authorList>
            <person name="Liu G."/>
        </authorList>
    </citation>
    <scope>NUCLEOTIDE SEQUENCE</scope>
    <source>
        <strain evidence="3">FJAT-49825</strain>
    </source>
</reference>
<proteinExistence type="predicted"/>
<protein>
    <submittedName>
        <fullName evidence="3">PucR family transcriptional regulator ligand-binding domain-containing protein</fullName>
    </submittedName>
</protein>
<name>A0A942YRW8_9BACI</name>
<feature type="domain" description="PucR C-terminal helix-turn-helix" evidence="2">
    <location>
        <begin position="184"/>
        <end position="240"/>
    </location>
</feature>
<comment type="caution">
    <text evidence="3">The sequence shown here is derived from an EMBL/GenBank/DDBJ whole genome shotgun (WGS) entry which is preliminary data.</text>
</comment>
<sequence length="254" mass="28177">MKLALAEALTIPPLHQCEMIAGTQGLGRTIISVNSFDAPDVMRWLKTGDLVLTTGYIFLNNEQALISLVYDLAERNCAGLGIKTAHFPNSLPQDMILAANKLAFPIFRIPNELSIADLIQTVLRELLTPQTNTETNLQNIAVNESPDFSTNSVLKHIPKEILKDYYSAFLSPLISHDQENHSELLNTLEVYLNCGAKTTEAAQTIGVHRNTIHQRISKIKELLGMDLNNGKTNFKLQLAITMFHLNKSSRGKIG</sequence>
<keyword evidence="4" id="KW-1185">Reference proteome</keyword>
<evidence type="ECO:0000259" key="2">
    <source>
        <dbReference type="Pfam" id="PF13556"/>
    </source>
</evidence>
<evidence type="ECO:0000313" key="3">
    <source>
        <dbReference type="EMBL" id="MBS4211273.1"/>
    </source>
</evidence>
<dbReference type="Gene3D" id="1.10.10.2840">
    <property type="entry name" value="PucR C-terminal helix-turn-helix domain"/>
    <property type="match status" value="1"/>
</dbReference>
<evidence type="ECO:0000313" key="4">
    <source>
        <dbReference type="Proteomes" id="UP000679749"/>
    </source>
</evidence>
<organism evidence="3 4">
    <name type="scientific">Neobacillus rhizophilus</name>
    <dbReference type="NCBI Taxonomy" id="2833579"/>
    <lineage>
        <taxon>Bacteria</taxon>
        <taxon>Bacillati</taxon>
        <taxon>Bacillota</taxon>
        <taxon>Bacilli</taxon>
        <taxon>Bacillales</taxon>
        <taxon>Bacillaceae</taxon>
        <taxon>Neobacillus</taxon>
    </lineage>
</organism>
<dbReference type="InterPro" id="IPR051448">
    <property type="entry name" value="CdaR-like_regulators"/>
</dbReference>
<dbReference type="EMBL" id="JAGYPF010000001">
    <property type="protein sequence ID" value="MBS4211273.1"/>
    <property type="molecule type" value="Genomic_DNA"/>
</dbReference>
<dbReference type="InterPro" id="IPR025736">
    <property type="entry name" value="PucR_C-HTH_dom"/>
</dbReference>
<accession>A0A942YRW8</accession>
<feature type="domain" description="Purine catabolism PurC-like" evidence="1">
    <location>
        <begin position="8"/>
        <end position="126"/>
    </location>
</feature>
<dbReference type="InterPro" id="IPR012914">
    <property type="entry name" value="PucR_dom"/>
</dbReference>
<dbReference type="PANTHER" id="PTHR33744:SF1">
    <property type="entry name" value="DNA-BINDING TRANSCRIPTIONAL ACTIVATOR ADER"/>
    <property type="match status" value="1"/>
</dbReference>